<name>A0AB35C1F4_9GAMM</name>
<proteinExistence type="predicted"/>
<dbReference type="Proteomes" id="UP000680020">
    <property type="component" value="Unassembled WGS sequence"/>
</dbReference>
<accession>A0AB35C1F4</accession>
<dbReference type="InterPro" id="IPR024402">
    <property type="entry name" value="DUF2726"/>
</dbReference>
<gene>
    <name evidence="2" type="ORF">J7561_07390</name>
</gene>
<reference evidence="2" key="1">
    <citation type="submission" date="2021-03" db="EMBL/GenBank/DDBJ databases">
        <title>Identification and antibiotic profiling of Wohlfahrtiimonas chitiniclastica, an underestimated human pathogen.</title>
        <authorList>
            <person name="Kopf A."/>
            <person name="Bunk B."/>
            <person name="Coldewey S."/>
            <person name="Gunzer F."/>
            <person name="Riedel T."/>
            <person name="Schroettner P."/>
        </authorList>
    </citation>
    <scope>NUCLEOTIDE SEQUENCE</scope>
    <source>
        <strain evidence="2">DSM 100917</strain>
    </source>
</reference>
<protein>
    <submittedName>
        <fullName evidence="2">DUF2726 domain-containing protein</fullName>
    </submittedName>
</protein>
<organism evidence="2 3">
    <name type="scientific">Wohlfahrtiimonas chitiniclastica</name>
    <dbReference type="NCBI Taxonomy" id="400946"/>
    <lineage>
        <taxon>Bacteria</taxon>
        <taxon>Pseudomonadati</taxon>
        <taxon>Pseudomonadota</taxon>
        <taxon>Gammaproteobacteria</taxon>
        <taxon>Cardiobacteriales</taxon>
        <taxon>Ignatzschineriaceae</taxon>
        <taxon>Wohlfahrtiimonas</taxon>
    </lineage>
</organism>
<dbReference type="EMBL" id="JAGIBU010000006">
    <property type="protein sequence ID" value="MBS7825027.1"/>
    <property type="molecule type" value="Genomic_DNA"/>
</dbReference>
<dbReference type="Pfam" id="PF10881">
    <property type="entry name" value="DUF2726"/>
    <property type="match status" value="1"/>
</dbReference>
<feature type="domain" description="DUF2726" evidence="1">
    <location>
        <begin position="48"/>
        <end position="123"/>
    </location>
</feature>
<dbReference type="RefSeq" id="WP_094491376.1">
    <property type="nucleotide sequence ID" value="NZ_JAGIBT010000007.1"/>
</dbReference>
<dbReference type="AlphaFoldDB" id="A0AB35C1F4"/>
<evidence type="ECO:0000313" key="2">
    <source>
        <dbReference type="EMBL" id="MBS7825027.1"/>
    </source>
</evidence>
<evidence type="ECO:0000259" key="1">
    <source>
        <dbReference type="Pfam" id="PF10881"/>
    </source>
</evidence>
<evidence type="ECO:0000313" key="3">
    <source>
        <dbReference type="Proteomes" id="UP000680020"/>
    </source>
</evidence>
<comment type="caution">
    <text evidence="2">The sequence shown here is derived from an EMBL/GenBank/DDBJ whole genome shotgun (WGS) entry which is preliminary data.</text>
</comment>
<sequence>MFYKIIFTLVVIIGFVFLMRRSRTPKPEPLPQHNPNIPNAFRTKTSALNMQEQQVLLLLQQLVSGSRLQVFPKPQLATFISIDPRLAPEIQQQLSAELKQITCDFMLVDQHSFSAVVAITFDPPAGLQKVLKDLNVDLIALSSTQTYDADKLRTLLVHYL</sequence>